<keyword evidence="1" id="KW-0812">Transmembrane</keyword>
<proteinExistence type="predicted"/>
<sequence>MGDERKAPSLLMRTLSWLVMVLLVLLAGAFAALTLGTFASLMSDSPLWLRSLGGVEAALSGALGTAGVPGFTRALGLAVLSSGLLALAAYLKPR</sequence>
<accession>A0ABW5NY17</accession>
<evidence type="ECO:0000313" key="2">
    <source>
        <dbReference type="EMBL" id="MFD2607904.1"/>
    </source>
</evidence>
<reference evidence="3" key="1">
    <citation type="journal article" date="2019" name="Int. J. Syst. Evol. Microbiol.">
        <title>The Global Catalogue of Microorganisms (GCM) 10K type strain sequencing project: providing services to taxonomists for standard genome sequencing and annotation.</title>
        <authorList>
            <consortium name="The Broad Institute Genomics Platform"/>
            <consortium name="The Broad Institute Genome Sequencing Center for Infectious Disease"/>
            <person name="Wu L."/>
            <person name="Ma J."/>
        </authorList>
    </citation>
    <scope>NUCLEOTIDE SEQUENCE [LARGE SCALE GENOMIC DNA]</scope>
    <source>
        <strain evidence="3">KCTC 33842</strain>
    </source>
</reference>
<name>A0ABW5NY17_9DEIO</name>
<keyword evidence="1" id="KW-0472">Membrane</keyword>
<dbReference type="EMBL" id="JBHUMK010000006">
    <property type="protein sequence ID" value="MFD2607904.1"/>
    <property type="molecule type" value="Genomic_DNA"/>
</dbReference>
<keyword evidence="3" id="KW-1185">Reference proteome</keyword>
<dbReference type="Proteomes" id="UP001597475">
    <property type="component" value="Unassembled WGS sequence"/>
</dbReference>
<comment type="caution">
    <text evidence="2">The sequence shown here is derived from an EMBL/GenBank/DDBJ whole genome shotgun (WGS) entry which is preliminary data.</text>
</comment>
<feature type="transmembrane region" description="Helical" evidence="1">
    <location>
        <begin position="74"/>
        <end position="91"/>
    </location>
</feature>
<evidence type="ECO:0000313" key="3">
    <source>
        <dbReference type="Proteomes" id="UP001597475"/>
    </source>
</evidence>
<organism evidence="2 3">
    <name type="scientific">Deinococcus taklimakanensis</name>
    <dbReference type="NCBI Taxonomy" id="536443"/>
    <lineage>
        <taxon>Bacteria</taxon>
        <taxon>Thermotogati</taxon>
        <taxon>Deinococcota</taxon>
        <taxon>Deinococci</taxon>
        <taxon>Deinococcales</taxon>
        <taxon>Deinococcaceae</taxon>
        <taxon>Deinococcus</taxon>
    </lineage>
</organism>
<protein>
    <submittedName>
        <fullName evidence="2">Uncharacterized protein</fullName>
    </submittedName>
</protein>
<evidence type="ECO:0000256" key="1">
    <source>
        <dbReference type="SAM" id="Phobius"/>
    </source>
</evidence>
<feature type="transmembrane region" description="Helical" evidence="1">
    <location>
        <begin position="15"/>
        <end position="35"/>
    </location>
</feature>
<keyword evidence="1" id="KW-1133">Transmembrane helix</keyword>
<gene>
    <name evidence="2" type="ORF">ACFSR9_00410</name>
</gene>